<dbReference type="OrthoDB" id="3288304at2"/>
<feature type="domain" description="ABC-2 type transporter transmembrane" evidence="6">
    <location>
        <begin position="379"/>
        <end position="680"/>
    </location>
</feature>
<dbReference type="RefSeq" id="WP_005943315.1">
    <property type="nucleotide sequence ID" value="NZ_ATVK01000062.1"/>
</dbReference>
<dbReference type="eggNOG" id="COG1511">
    <property type="taxonomic scope" value="Bacteria"/>
</dbReference>
<feature type="transmembrane region" description="Helical" evidence="5">
    <location>
        <begin position="661"/>
        <end position="682"/>
    </location>
</feature>
<evidence type="ECO:0000256" key="2">
    <source>
        <dbReference type="ARBA" id="ARBA00022692"/>
    </source>
</evidence>
<evidence type="ECO:0000256" key="4">
    <source>
        <dbReference type="ARBA" id="ARBA00023136"/>
    </source>
</evidence>
<evidence type="ECO:0000259" key="6">
    <source>
        <dbReference type="Pfam" id="PF12698"/>
    </source>
</evidence>
<feature type="transmembrane region" description="Helical" evidence="5">
    <location>
        <begin position="266"/>
        <end position="290"/>
    </location>
</feature>
<name>L7LF35_9ACTN</name>
<keyword evidence="8" id="KW-1185">Reference proteome</keyword>
<dbReference type="InterPro" id="IPR051328">
    <property type="entry name" value="T7SS_ABC-Transporter"/>
</dbReference>
<keyword evidence="3 5" id="KW-1133">Transmembrane helix</keyword>
<dbReference type="PANTHER" id="PTHR43077:SF10">
    <property type="entry name" value="TRANSPORT PERMEASE PROTEIN"/>
    <property type="match status" value="1"/>
</dbReference>
<evidence type="ECO:0000313" key="7">
    <source>
        <dbReference type="EMBL" id="GAC58692.1"/>
    </source>
</evidence>
<gene>
    <name evidence="7" type="ORF">GOHSU_46_00130</name>
</gene>
<feature type="transmembrane region" description="Helical" evidence="5">
    <location>
        <begin position="42"/>
        <end position="63"/>
    </location>
</feature>
<feature type="transmembrane region" description="Helical" evidence="5">
    <location>
        <begin position="171"/>
        <end position="195"/>
    </location>
</feature>
<dbReference type="AlphaFoldDB" id="L7LF35"/>
<dbReference type="EMBL" id="BANT01000046">
    <property type="protein sequence ID" value="GAC58692.1"/>
    <property type="molecule type" value="Genomic_DNA"/>
</dbReference>
<proteinExistence type="predicted"/>
<dbReference type="InterPro" id="IPR013525">
    <property type="entry name" value="ABC2_TM"/>
</dbReference>
<protein>
    <recommendedName>
        <fullName evidence="6">ABC-2 type transporter transmembrane domain-containing protein</fullName>
    </recommendedName>
</protein>
<evidence type="ECO:0000313" key="8">
    <source>
        <dbReference type="Proteomes" id="UP000053405"/>
    </source>
</evidence>
<keyword evidence="4 5" id="KW-0472">Membrane</keyword>
<reference evidence="7 8" key="1">
    <citation type="submission" date="2012-12" db="EMBL/GenBank/DDBJ databases">
        <title>Whole genome shotgun sequence of Gordonia hirsuta NBRC 16056.</title>
        <authorList>
            <person name="Isaki-Nakamura S."/>
            <person name="Hosoyama A."/>
            <person name="Tsuchikane K."/>
            <person name="Katsumata H."/>
            <person name="Baba S."/>
            <person name="Yamazaki S."/>
            <person name="Fujita N."/>
        </authorList>
    </citation>
    <scope>NUCLEOTIDE SEQUENCE [LARGE SCALE GENOMIC DNA]</scope>
    <source>
        <strain evidence="7 8">NBRC 16056</strain>
    </source>
</reference>
<evidence type="ECO:0000256" key="5">
    <source>
        <dbReference type="SAM" id="Phobius"/>
    </source>
</evidence>
<dbReference type="PANTHER" id="PTHR43077">
    <property type="entry name" value="TRANSPORT PERMEASE YVFS-RELATED"/>
    <property type="match status" value="1"/>
</dbReference>
<feature type="transmembrane region" description="Helical" evidence="5">
    <location>
        <begin position="207"/>
        <end position="226"/>
    </location>
</feature>
<dbReference type="GO" id="GO:0140359">
    <property type="term" value="F:ABC-type transporter activity"/>
    <property type="evidence" value="ECO:0007669"/>
    <property type="project" value="InterPro"/>
</dbReference>
<dbReference type="GO" id="GO:0016020">
    <property type="term" value="C:membrane"/>
    <property type="evidence" value="ECO:0007669"/>
    <property type="project" value="UniProtKB-SubCell"/>
</dbReference>
<feature type="transmembrane region" description="Helical" evidence="5">
    <location>
        <begin position="576"/>
        <end position="597"/>
    </location>
</feature>
<sequence>MIEAEETVEGVVTDPAELDPAELDAEAAAAAKRAKAEKIARIAAIFIMPLIMVGMMITGYMAAMTSPEPNNIPIAVTGADAAGFAAVLEADEPDAFDVRTGETSRRATEQVLDRDIAAAISVDGDSAVLYTATAAGSSQASVITRLVTPIVAEQGLTLQTEDLMPLPDSDMAGMGAMFLATALAMAGYLPFSFLVSNSPELLRFRRIVPLLAGWAALIGGLVWLVAGPILGVLAPGHGAAVFGIAWLGVFAIGSVQLLLTRLFGTMAVVVGLLFIMVLGVPASSLGISMYTLPTVYRYFHEFLPVPAIGESMRAVLYFDGNGVWPHIMVLAIGAAIGLALTLVVDAIKRRRHIEPKEIVINMPSLLGGRRPENPVWRYIGLVVFPLLMVAMMFSAMLGAMGTPSPKDMPVAVVGQEAEQTVQQLGAQMGDSFDLRVTDSVEKARELVSSREVAAAFLLPSGQESSATLVTNQAGGSTAQLVVSQVFSQVADGMGVPLAVDDVAPLPKRDSNGIASMYIAMGWILAGFMVVIVGASSAPITRRLRLLLPLTAIYSVFMSLVIWVIAAPITGAVHGHFWPMFGVGIVMIFCIAMFAAFFERLLGMFAIIPIVGILMFLGMPASNGAISIYMVPEAFRALYGVLPMSAAVEAARSTLYFGGDTVGANLLTIALWGLVSLVLVIVIDRIRPPKTIIEEVVILDPIVSREPLAGRRTSAAPRA</sequence>
<comment type="subcellular location">
    <subcellularLocation>
        <location evidence="1">Membrane</location>
        <topology evidence="1">Multi-pass membrane protein</topology>
    </subcellularLocation>
</comment>
<feature type="transmembrane region" description="Helical" evidence="5">
    <location>
        <begin position="514"/>
        <end position="533"/>
    </location>
</feature>
<feature type="transmembrane region" description="Helical" evidence="5">
    <location>
        <begin position="378"/>
        <end position="400"/>
    </location>
</feature>
<organism evidence="7 8">
    <name type="scientific">Gordonia hirsuta DSM 44140 = NBRC 16056</name>
    <dbReference type="NCBI Taxonomy" id="1121927"/>
    <lineage>
        <taxon>Bacteria</taxon>
        <taxon>Bacillati</taxon>
        <taxon>Actinomycetota</taxon>
        <taxon>Actinomycetes</taxon>
        <taxon>Mycobacteriales</taxon>
        <taxon>Gordoniaceae</taxon>
        <taxon>Gordonia</taxon>
    </lineage>
</organism>
<accession>L7LF35</accession>
<dbReference type="STRING" id="1121927.GOHSU_46_00130"/>
<dbReference type="Proteomes" id="UP000053405">
    <property type="component" value="Unassembled WGS sequence"/>
</dbReference>
<feature type="transmembrane region" description="Helical" evidence="5">
    <location>
        <begin position="604"/>
        <end position="630"/>
    </location>
</feature>
<keyword evidence="2 5" id="KW-0812">Transmembrane</keyword>
<dbReference type="Pfam" id="PF12698">
    <property type="entry name" value="ABC2_membrane_3"/>
    <property type="match status" value="1"/>
</dbReference>
<feature type="transmembrane region" description="Helical" evidence="5">
    <location>
        <begin position="323"/>
        <end position="344"/>
    </location>
</feature>
<feature type="transmembrane region" description="Helical" evidence="5">
    <location>
        <begin position="238"/>
        <end position="259"/>
    </location>
</feature>
<comment type="caution">
    <text evidence="7">The sequence shown here is derived from an EMBL/GenBank/DDBJ whole genome shotgun (WGS) entry which is preliminary data.</text>
</comment>
<evidence type="ECO:0000256" key="3">
    <source>
        <dbReference type="ARBA" id="ARBA00022989"/>
    </source>
</evidence>
<feature type="transmembrane region" description="Helical" evidence="5">
    <location>
        <begin position="545"/>
        <end position="564"/>
    </location>
</feature>
<evidence type="ECO:0000256" key="1">
    <source>
        <dbReference type="ARBA" id="ARBA00004141"/>
    </source>
</evidence>